<dbReference type="Proteomes" id="UP000054270">
    <property type="component" value="Unassembled WGS sequence"/>
</dbReference>
<feature type="compositionally biased region" description="Low complexity" evidence="1">
    <location>
        <begin position="226"/>
        <end position="248"/>
    </location>
</feature>
<evidence type="ECO:0000313" key="2">
    <source>
        <dbReference type="EMBL" id="KJA23668.1"/>
    </source>
</evidence>
<gene>
    <name evidence="2" type="ORF">HYPSUDRAFT_76797</name>
</gene>
<dbReference type="OrthoDB" id="412109at2759"/>
<keyword evidence="3" id="KW-1185">Reference proteome</keyword>
<dbReference type="EMBL" id="KN817541">
    <property type="protein sequence ID" value="KJA23668.1"/>
    <property type="molecule type" value="Genomic_DNA"/>
</dbReference>
<dbReference type="OMA" id="REWSAHC"/>
<organism evidence="2 3">
    <name type="scientific">Hypholoma sublateritium (strain FD-334 SS-4)</name>
    <dbReference type="NCBI Taxonomy" id="945553"/>
    <lineage>
        <taxon>Eukaryota</taxon>
        <taxon>Fungi</taxon>
        <taxon>Dikarya</taxon>
        <taxon>Basidiomycota</taxon>
        <taxon>Agaricomycotina</taxon>
        <taxon>Agaricomycetes</taxon>
        <taxon>Agaricomycetidae</taxon>
        <taxon>Agaricales</taxon>
        <taxon>Agaricineae</taxon>
        <taxon>Strophariaceae</taxon>
        <taxon>Hypholoma</taxon>
    </lineage>
</organism>
<feature type="compositionally biased region" description="Basic and acidic residues" evidence="1">
    <location>
        <begin position="176"/>
        <end position="189"/>
    </location>
</feature>
<sequence length="380" mass="41754">MSTAAPLDAPWKAALRDRIMQNLDDMLQNTTEAYQRKIADNGAAPLDLLYRLQHEYNRDVLHLQTTADAQVASEIARAEADLAQRTGGADVWRAAPAPGPSGDPTQALVEERLAMLSLRGVLADAGDTSSAGSATYGFSSYPSTEATSLSACSSPEPYAERALSNAEYADMQSARAADKQARERQERAKRAQAQQDEFARRAEAILQRKRARRAGPARPDTPEPISAATSTSSATSSASSTSEAPASSDVVFKAEHPLSAQDVTNLMTYHDQQWTYMLTLPHVQWVDLPWPLLSFSSPRRVEDLALGAVAEYIFAPLTVHHDRDKAKARLKDLSRRWAPDRVEARYVVRVKDPDERDMVRDGVASVARILADLLAKWNEL</sequence>
<proteinExistence type="predicted"/>
<feature type="region of interest" description="Disordered" evidence="1">
    <location>
        <begin position="170"/>
        <end position="248"/>
    </location>
</feature>
<reference evidence="3" key="1">
    <citation type="submission" date="2014-04" db="EMBL/GenBank/DDBJ databases">
        <title>Evolutionary Origins and Diversification of the Mycorrhizal Mutualists.</title>
        <authorList>
            <consortium name="DOE Joint Genome Institute"/>
            <consortium name="Mycorrhizal Genomics Consortium"/>
            <person name="Kohler A."/>
            <person name="Kuo A."/>
            <person name="Nagy L.G."/>
            <person name="Floudas D."/>
            <person name="Copeland A."/>
            <person name="Barry K.W."/>
            <person name="Cichocki N."/>
            <person name="Veneault-Fourrey C."/>
            <person name="LaButti K."/>
            <person name="Lindquist E.A."/>
            <person name="Lipzen A."/>
            <person name="Lundell T."/>
            <person name="Morin E."/>
            <person name="Murat C."/>
            <person name="Riley R."/>
            <person name="Ohm R."/>
            <person name="Sun H."/>
            <person name="Tunlid A."/>
            <person name="Henrissat B."/>
            <person name="Grigoriev I.V."/>
            <person name="Hibbett D.S."/>
            <person name="Martin F."/>
        </authorList>
    </citation>
    <scope>NUCLEOTIDE SEQUENCE [LARGE SCALE GENOMIC DNA]</scope>
    <source>
        <strain evidence="3">FD-334 SS-4</strain>
    </source>
</reference>
<name>A0A0D2MJ31_HYPSF</name>
<evidence type="ECO:0000313" key="3">
    <source>
        <dbReference type="Proteomes" id="UP000054270"/>
    </source>
</evidence>
<dbReference type="AlphaFoldDB" id="A0A0D2MJ31"/>
<accession>A0A0D2MJ31</accession>
<protein>
    <submittedName>
        <fullName evidence="2">Uncharacterized protein</fullName>
    </submittedName>
</protein>
<evidence type="ECO:0000256" key="1">
    <source>
        <dbReference type="SAM" id="MobiDB-lite"/>
    </source>
</evidence>